<dbReference type="Proteomes" id="UP000575068">
    <property type="component" value="Unassembled WGS sequence"/>
</dbReference>
<accession>A0A840HY06</accession>
<name>A0A840HY06_9SPHN</name>
<gene>
    <name evidence="1" type="ORF">HNQ99_003209</name>
</gene>
<reference evidence="1 2" key="1">
    <citation type="submission" date="2020-08" db="EMBL/GenBank/DDBJ databases">
        <title>Genomic Encyclopedia of Type Strains, Phase IV (KMG-IV): sequencing the most valuable type-strain genomes for metagenomic binning, comparative biology and taxonomic classification.</title>
        <authorList>
            <person name="Goeker M."/>
        </authorList>
    </citation>
    <scope>NUCLEOTIDE SEQUENCE [LARGE SCALE GENOMIC DNA]</scope>
    <source>
        <strain evidence="1 2">DSM 7465</strain>
    </source>
</reference>
<evidence type="ECO:0000313" key="2">
    <source>
        <dbReference type="Proteomes" id="UP000575068"/>
    </source>
</evidence>
<dbReference type="EMBL" id="JACHOV010000017">
    <property type="protein sequence ID" value="MBB4642873.1"/>
    <property type="molecule type" value="Genomic_DNA"/>
</dbReference>
<protein>
    <submittedName>
        <fullName evidence="1">Uncharacterized protein</fullName>
    </submittedName>
</protein>
<proteinExistence type="predicted"/>
<organism evidence="1 2">
    <name type="scientific">Rhizorhapis suberifaciens</name>
    <name type="common">corky root of lettuce</name>
    <dbReference type="NCBI Taxonomy" id="13656"/>
    <lineage>
        <taxon>Bacteria</taxon>
        <taxon>Pseudomonadati</taxon>
        <taxon>Pseudomonadota</taxon>
        <taxon>Alphaproteobacteria</taxon>
        <taxon>Sphingomonadales</taxon>
        <taxon>Sphingomonadaceae</taxon>
        <taxon>Rhizorhapis</taxon>
    </lineage>
</organism>
<comment type="caution">
    <text evidence="1">The sequence shown here is derived from an EMBL/GenBank/DDBJ whole genome shotgun (WGS) entry which is preliminary data.</text>
</comment>
<sequence>MTRRAAALAQCDDPGATMMGVGKALKPSFKAMMSFI</sequence>
<evidence type="ECO:0000313" key="1">
    <source>
        <dbReference type="EMBL" id="MBB4642873.1"/>
    </source>
</evidence>
<keyword evidence="2" id="KW-1185">Reference proteome</keyword>
<dbReference type="AlphaFoldDB" id="A0A840HY06"/>